<feature type="signal peptide" evidence="2">
    <location>
        <begin position="1"/>
        <end position="20"/>
    </location>
</feature>
<keyword evidence="1" id="KW-1133">Transmembrane helix</keyword>
<name>A0ABY9WP60_9BACT</name>
<evidence type="ECO:0000256" key="2">
    <source>
        <dbReference type="SAM" id="SignalP"/>
    </source>
</evidence>
<evidence type="ECO:0008006" key="5">
    <source>
        <dbReference type="Google" id="ProtNLM"/>
    </source>
</evidence>
<accession>A0ABY9WP60</accession>
<gene>
    <name evidence="3" type="ORF">F0U60_16845</name>
</gene>
<evidence type="ECO:0000313" key="4">
    <source>
        <dbReference type="Proteomes" id="UP001611383"/>
    </source>
</evidence>
<dbReference type="RefSeq" id="WP_395820699.1">
    <property type="nucleotide sequence ID" value="NZ_CP043494.1"/>
</dbReference>
<proteinExistence type="predicted"/>
<sequence length="154" mass="17117">MRWIALLIASMLAISGCAHTQRPERRVYVISEDASGVGISLGTGGSGFRNCEAEERECFNECWNAEPLPYPHTKRDGWFREYCTRECRKHYNECEKANENKAKDLKFSRVDEAIDWIRNHKAEVALGTVVIIAGVAFVITTGGSGALILAPLAL</sequence>
<reference evidence="3 4" key="1">
    <citation type="submission" date="2019-08" db="EMBL/GenBank/DDBJ databases">
        <title>Archangium and Cystobacter genomes.</title>
        <authorList>
            <person name="Chen I.-C.K."/>
            <person name="Wielgoss S."/>
        </authorList>
    </citation>
    <scope>NUCLEOTIDE SEQUENCE [LARGE SCALE GENOMIC DNA]</scope>
    <source>
        <strain evidence="3 4">Cbm 6</strain>
    </source>
</reference>
<evidence type="ECO:0000256" key="1">
    <source>
        <dbReference type="SAM" id="Phobius"/>
    </source>
</evidence>
<keyword evidence="2" id="KW-0732">Signal</keyword>
<dbReference type="Proteomes" id="UP001611383">
    <property type="component" value="Chromosome"/>
</dbReference>
<feature type="transmembrane region" description="Helical" evidence="1">
    <location>
        <begin position="124"/>
        <end position="150"/>
    </location>
</feature>
<evidence type="ECO:0000313" key="3">
    <source>
        <dbReference type="EMBL" id="WNG45580.1"/>
    </source>
</evidence>
<keyword evidence="4" id="KW-1185">Reference proteome</keyword>
<protein>
    <recommendedName>
        <fullName evidence="5">Lipoprotein</fullName>
    </recommendedName>
</protein>
<keyword evidence="1" id="KW-0472">Membrane</keyword>
<dbReference type="EMBL" id="CP043494">
    <property type="protein sequence ID" value="WNG45580.1"/>
    <property type="molecule type" value="Genomic_DNA"/>
</dbReference>
<organism evidence="3 4">
    <name type="scientific">Archangium minus</name>
    <dbReference type="NCBI Taxonomy" id="83450"/>
    <lineage>
        <taxon>Bacteria</taxon>
        <taxon>Pseudomonadati</taxon>
        <taxon>Myxococcota</taxon>
        <taxon>Myxococcia</taxon>
        <taxon>Myxococcales</taxon>
        <taxon>Cystobacterineae</taxon>
        <taxon>Archangiaceae</taxon>
        <taxon>Archangium</taxon>
    </lineage>
</organism>
<dbReference type="PROSITE" id="PS51257">
    <property type="entry name" value="PROKAR_LIPOPROTEIN"/>
    <property type="match status" value="1"/>
</dbReference>
<keyword evidence="1" id="KW-0812">Transmembrane</keyword>
<feature type="chain" id="PRO_5045112336" description="Lipoprotein" evidence="2">
    <location>
        <begin position="21"/>
        <end position="154"/>
    </location>
</feature>